<keyword evidence="7" id="KW-0479">Metal-binding</keyword>
<dbReference type="RefSeq" id="WP_118407519.1">
    <property type="nucleotide sequence ID" value="NZ_QROC01000007.1"/>
</dbReference>
<keyword evidence="10" id="KW-0786">Thiamine pyrophosphate</keyword>
<evidence type="ECO:0000256" key="3">
    <source>
        <dbReference type="ARBA" id="ARBA00011081"/>
    </source>
</evidence>
<evidence type="ECO:0000313" key="13">
    <source>
        <dbReference type="EMBL" id="RHK99440.1"/>
    </source>
</evidence>
<dbReference type="GO" id="GO:0046872">
    <property type="term" value="F:metal ion binding"/>
    <property type="evidence" value="ECO:0007669"/>
    <property type="project" value="UniProtKB-KW"/>
</dbReference>
<dbReference type="GO" id="GO:0008661">
    <property type="term" value="F:1-deoxy-D-xylulose-5-phosphate synthase activity"/>
    <property type="evidence" value="ECO:0007669"/>
    <property type="project" value="UniProtKB-EC"/>
</dbReference>
<proteinExistence type="inferred from homology"/>
<sequence>MYLENIYSPADVKKLSFKELNDLSNEIRASLLQKLSEHGGHFGPNFGMVEATIALHYVFNSPEDKIVFDVSHQSYVHKMLTGRKDAFLYPAEYDNVSGYSEPQESKHDFFVIGHTSTSVSLASGLAKGRDLIGGNENIIAVIGDGSLSGGEAFEGLDYMAELGTNMIIIVNDNQMSIAENHGGLYKNLKELRDSNGQCECNFFKAMGLDYIYVNDGNDVQALIEAFSKVKDIQHPIVVHINTLKGKGYAHAEQDKETYHWRTPFNPETGEAKVSYEEEDYSEVTAQYLLKKMKEDSRVVTITSGTPAVLGFTPDRRKEAGKQFVDVGIAEEHAVALASGIAANGGKPVYGVYSTFIQRSYDQLSQDLCINNNPAVLLVFWGTLSGMNDVTHLCFFDIPLISNIPNMVYLAPTCKEEYLAMLEWSIRQNEYPVAIRVPATDVITCGEPVETDYSVLNRYNVTHRGAKVAILALGSFYGLGQSVASLLKEKANIDATLINPRYITGVDNELMDELKADHELVITLEDGVLDGGFGEKIARYYGATNMKVLNFGAKKEFVDRYDIQEFLRANHLTDEQIVEDITAVIG</sequence>
<comment type="caution">
    <text evidence="13">The sequence shown here is derived from an EMBL/GenBank/DDBJ whole genome shotgun (WGS) entry which is preliminary data.</text>
</comment>
<dbReference type="GO" id="GO:0016114">
    <property type="term" value="P:terpenoid biosynthetic process"/>
    <property type="evidence" value="ECO:0007669"/>
    <property type="project" value="InterPro"/>
</dbReference>
<evidence type="ECO:0000256" key="8">
    <source>
        <dbReference type="ARBA" id="ARBA00022842"/>
    </source>
</evidence>
<evidence type="ECO:0000256" key="2">
    <source>
        <dbReference type="ARBA" id="ARBA00004980"/>
    </source>
</evidence>
<keyword evidence="6 13" id="KW-0808">Transferase</keyword>
<dbReference type="CDD" id="cd02007">
    <property type="entry name" value="TPP_DXS"/>
    <property type="match status" value="1"/>
</dbReference>
<evidence type="ECO:0000256" key="5">
    <source>
        <dbReference type="ARBA" id="ARBA00013150"/>
    </source>
</evidence>
<name>A0A415HXP8_9BACE</name>
<dbReference type="Gene3D" id="3.40.50.920">
    <property type="match status" value="1"/>
</dbReference>
<dbReference type="PANTHER" id="PTHR43322:SF1">
    <property type="entry name" value="1-DEOXY-D-XYLULOSE-5-PHOSPHATE SYNTHASE"/>
    <property type="match status" value="1"/>
</dbReference>
<dbReference type="EC" id="2.2.1.7" evidence="5"/>
<dbReference type="FunFam" id="3.40.50.920:FF:000023">
    <property type="entry name" value="1-deoxy-D-xylulose-5-phosphate synthase"/>
    <property type="match status" value="1"/>
</dbReference>
<dbReference type="SUPFAM" id="SSF52518">
    <property type="entry name" value="Thiamin diphosphate-binding fold (THDP-binding)"/>
    <property type="match status" value="1"/>
</dbReference>
<dbReference type="InterPro" id="IPR005475">
    <property type="entry name" value="Transketolase-like_Pyr-bd"/>
</dbReference>
<keyword evidence="8" id="KW-0460">Magnesium</keyword>
<dbReference type="FunFam" id="3.40.50.970:FF:000010">
    <property type="entry name" value="1-deoxy-D-xylulose-5-phosphate synthase"/>
    <property type="match status" value="1"/>
</dbReference>
<protein>
    <recommendedName>
        <fullName evidence="5">1-deoxy-D-xylulose-5-phosphate synthase</fullName>
        <ecNumber evidence="5">2.2.1.7</ecNumber>
    </recommendedName>
</protein>
<evidence type="ECO:0000256" key="4">
    <source>
        <dbReference type="ARBA" id="ARBA00011738"/>
    </source>
</evidence>
<keyword evidence="11" id="KW-0414">Isoprene biosynthesis</keyword>
<evidence type="ECO:0000256" key="11">
    <source>
        <dbReference type="ARBA" id="ARBA00023229"/>
    </source>
</evidence>
<evidence type="ECO:0000259" key="12">
    <source>
        <dbReference type="SMART" id="SM00861"/>
    </source>
</evidence>
<organism evidence="13 14">
    <name type="scientific">Bacteroides xylanisolvens</name>
    <dbReference type="NCBI Taxonomy" id="371601"/>
    <lineage>
        <taxon>Bacteria</taxon>
        <taxon>Pseudomonadati</taxon>
        <taxon>Bacteroidota</taxon>
        <taxon>Bacteroidia</taxon>
        <taxon>Bacteroidales</taxon>
        <taxon>Bacteroidaceae</taxon>
        <taxon>Bacteroides</taxon>
    </lineage>
</organism>
<dbReference type="FunFam" id="3.40.50.970:FF:000093">
    <property type="entry name" value="1-deoxy-D-xylulose-5-phosphate synthase"/>
    <property type="match status" value="1"/>
</dbReference>
<dbReference type="CDD" id="cd07033">
    <property type="entry name" value="TPP_PYR_DXS_TK_like"/>
    <property type="match status" value="1"/>
</dbReference>
<dbReference type="Gene3D" id="3.40.50.970">
    <property type="match status" value="2"/>
</dbReference>
<evidence type="ECO:0000256" key="6">
    <source>
        <dbReference type="ARBA" id="ARBA00022679"/>
    </source>
</evidence>
<dbReference type="Pfam" id="PF02780">
    <property type="entry name" value="Transketolase_C"/>
    <property type="match status" value="1"/>
</dbReference>
<dbReference type="InterPro" id="IPR009014">
    <property type="entry name" value="Transketo_C/PFOR_II"/>
</dbReference>
<comment type="cofactor">
    <cofactor evidence="1">
        <name>Mg(2+)</name>
        <dbReference type="ChEBI" id="CHEBI:18420"/>
    </cofactor>
</comment>
<dbReference type="GO" id="GO:0009228">
    <property type="term" value="P:thiamine biosynthetic process"/>
    <property type="evidence" value="ECO:0007669"/>
    <property type="project" value="UniProtKB-KW"/>
</dbReference>
<keyword evidence="9" id="KW-0784">Thiamine biosynthesis</keyword>
<dbReference type="NCBIfam" id="NF003933">
    <property type="entry name" value="PRK05444.2-2"/>
    <property type="match status" value="1"/>
</dbReference>
<dbReference type="PANTHER" id="PTHR43322">
    <property type="entry name" value="1-D-DEOXYXYLULOSE 5-PHOSPHATE SYNTHASE-RELATED"/>
    <property type="match status" value="1"/>
</dbReference>
<comment type="similarity">
    <text evidence="3">Belongs to the transketolase family. DXPS subfamily.</text>
</comment>
<evidence type="ECO:0000256" key="9">
    <source>
        <dbReference type="ARBA" id="ARBA00022977"/>
    </source>
</evidence>
<comment type="pathway">
    <text evidence="2">Metabolic intermediate biosynthesis; 1-deoxy-D-xylulose 5-phosphate biosynthesis; 1-deoxy-D-xylulose 5-phosphate from D-glyceraldehyde 3-phosphate and pyruvate: step 1/1.</text>
</comment>
<dbReference type="GO" id="GO:0005829">
    <property type="term" value="C:cytosol"/>
    <property type="evidence" value="ECO:0007669"/>
    <property type="project" value="TreeGrafter"/>
</dbReference>
<evidence type="ECO:0000313" key="14">
    <source>
        <dbReference type="Proteomes" id="UP000284417"/>
    </source>
</evidence>
<reference evidence="13 14" key="1">
    <citation type="submission" date="2018-08" db="EMBL/GenBank/DDBJ databases">
        <title>A genome reference for cultivated species of the human gut microbiota.</title>
        <authorList>
            <person name="Zou Y."/>
            <person name="Xue W."/>
            <person name="Luo G."/>
        </authorList>
    </citation>
    <scope>NUCLEOTIDE SEQUENCE [LARGE SCALE GENOMIC DNA]</scope>
    <source>
        <strain evidence="13 14">AF39-6AC</strain>
    </source>
</reference>
<dbReference type="GO" id="GO:0019288">
    <property type="term" value="P:isopentenyl diphosphate biosynthetic process, methylerythritol 4-phosphate pathway"/>
    <property type="evidence" value="ECO:0007669"/>
    <property type="project" value="TreeGrafter"/>
</dbReference>
<dbReference type="Pfam" id="PF02779">
    <property type="entry name" value="Transket_pyr"/>
    <property type="match status" value="1"/>
</dbReference>
<dbReference type="UniPathway" id="UPA00064">
    <property type="reaction ID" value="UER00091"/>
</dbReference>
<dbReference type="InterPro" id="IPR005477">
    <property type="entry name" value="Dxylulose-5-P_synthase"/>
</dbReference>
<dbReference type="NCBIfam" id="NF008968">
    <property type="entry name" value="PRK12315.1"/>
    <property type="match status" value="1"/>
</dbReference>
<dbReference type="Pfam" id="PF13292">
    <property type="entry name" value="DXP_synthase_N"/>
    <property type="match status" value="2"/>
</dbReference>
<evidence type="ECO:0000256" key="10">
    <source>
        <dbReference type="ARBA" id="ARBA00023052"/>
    </source>
</evidence>
<gene>
    <name evidence="13" type="ORF">DW042_06670</name>
</gene>
<evidence type="ECO:0000256" key="7">
    <source>
        <dbReference type="ARBA" id="ARBA00022723"/>
    </source>
</evidence>
<dbReference type="InterPro" id="IPR033248">
    <property type="entry name" value="Transketolase_C"/>
</dbReference>
<dbReference type="SUPFAM" id="SSF52922">
    <property type="entry name" value="TK C-terminal domain-like"/>
    <property type="match status" value="1"/>
</dbReference>
<dbReference type="Proteomes" id="UP000284417">
    <property type="component" value="Unassembled WGS sequence"/>
</dbReference>
<comment type="subunit">
    <text evidence="4">Homodimer.</text>
</comment>
<dbReference type="InterPro" id="IPR029061">
    <property type="entry name" value="THDP-binding"/>
</dbReference>
<dbReference type="SMART" id="SM00861">
    <property type="entry name" value="Transket_pyr"/>
    <property type="match status" value="1"/>
</dbReference>
<feature type="domain" description="Transketolase-like pyrimidine-binding" evidence="12">
    <location>
        <begin position="278"/>
        <end position="443"/>
    </location>
</feature>
<dbReference type="AlphaFoldDB" id="A0A415HXP8"/>
<evidence type="ECO:0000256" key="1">
    <source>
        <dbReference type="ARBA" id="ARBA00001946"/>
    </source>
</evidence>
<dbReference type="EMBL" id="QROC01000007">
    <property type="protein sequence ID" value="RHK99440.1"/>
    <property type="molecule type" value="Genomic_DNA"/>
</dbReference>
<accession>A0A415HXP8</accession>